<dbReference type="Gene3D" id="3.40.50.1000">
    <property type="entry name" value="HAD superfamily/HAD-like"/>
    <property type="match status" value="1"/>
</dbReference>
<dbReference type="NCBIfam" id="TIGR02009">
    <property type="entry name" value="PGMB-YQAB-SF"/>
    <property type="match status" value="1"/>
</dbReference>
<proteinExistence type="inferred from homology"/>
<dbReference type="NCBIfam" id="TIGR01509">
    <property type="entry name" value="HAD-SF-IA-v3"/>
    <property type="match status" value="1"/>
</dbReference>
<dbReference type="InterPro" id="IPR010972">
    <property type="entry name" value="Beta-PGM"/>
</dbReference>
<dbReference type="InterPro" id="IPR023214">
    <property type="entry name" value="HAD_sf"/>
</dbReference>
<dbReference type="InterPro" id="IPR010976">
    <property type="entry name" value="B-phosphoglucomutase_hydrolase"/>
</dbReference>
<comment type="similarity">
    <text evidence="1">Belongs to the HAD-like hydrolase superfamily. CbbY/CbbZ/Gph/YieH family.</text>
</comment>
<evidence type="ECO:0000313" key="2">
    <source>
        <dbReference type="EMBL" id="MFD1442094.1"/>
    </source>
</evidence>
<gene>
    <name evidence="2" type="primary">pgmB</name>
    <name evidence="2" type="ORF">ACFQ5K_11970</name>
</gene>
<dbReference type="SFLD" id="SFLDG01129">
    <property type="entry name" value="C1.5:_HAD__Beta-PGM__Phosphata"/>
    <property type="match status" value="1"/>
</dbReference>
<dbReference type="Proteomes" id="UP001597212">
    <property type="component" value="Unassembled WGS sequence"/>
</dbReference>
<sequence>MTTFEQLKGAVFDLDGVITDTARFHSQAWKQIADKVGDGWDEELADALKGIDRMASLDLILKHGGKQHDFTPAEKTALATEKNTRYLQLVDTLTPADILPGIQDFLDALRAGGYKLALASASKNAPRVLKNLGLTDYFPHIVDPATLTHGKPDPEIFVKAAESIDLAPEACIGIEDAAAGVQGINAAGELSIGIGDAEELHEACIVFPSTAELTLPNIKAAMEKGDVHA</sequence>
<dbReference type="SFLD" id="SFLDG01135">
    <property type="entry name" value="C1.5.6:_HAD__Beta-PGM__Phospha"/>
    <property type="match status" value="1"/>
</dbReference>
<dbReference type="PANTHER" id="PTHR43481">
    <property type="entry name" value="FRUCTOSE-1-PHOSPHATE PHOSPHATASE"/>
    <property type="match status" value="1"/>
</dbReference>
<name>A0ABW4CZ61_9LACO</name>
<comment type="caution">
    <text evidence="2">The sequence shown here is derived from an EMBL/GenBank/DDBJ whole genome shotgun (WGS) entry which is preliminary data.</text>
</comment>
<dbReference type="InterPro" id="IPR023198">
    <property type="entry name" value="PGP-like_dom2"/>
</dbReference>
<organism evidence="2 3">
    <name type="scientific">Lacticaseibacillus hegangensis</name>
    <dbReference type="NCBI Taxonomy" id="2486010"/>
    <lineage>
        <taxon>Bacteria</taxon>
        <taxon>Bacillati</taxon>
        <taxon>Bacillota</taxon>
        <taxon>Bacilli</taxon>
        <taxon>Lactobacillales</taxon>
        <taxon>Lactobacillaceae</taxon>
        <taxon>Lacticaseibacillus</taxon>
    </lineage>
</organism>
<accession>A0ABW4CZ61</accession>
<reference evidence="3" key="1">
    <citation type="journal article" date="2019" name="Int. J. Syst. Evol. Microbiol.">
        <title>The Global Catalogue of Microorganisms (GCM) 10K type strain sequencing project: providing services to taxonomists for standard genome sequencing and annotation.</title>
        <authorList>
            <consortium name="The Broad Institute Genomics Platform"/>
            <consortium name="The Broad Institute Genome Sequencing Center for Infectious Disease"/>
            <person name="Wu L."/>
            <person name="Ma J."/>
        </authorList>
    </citation>
    <scope>NUCLEOTIDE SEQUENCE [LARGE SCALE GENOMIC DNA]</scope>
    <source>
        <strain evidence="3">CCM 8912</strain>
    </source>
</reference>
<evidence type="ECO:0000313" key="3">
    <source>
        <dbReference type="Proteomes" id="UP001597212"/>
    </source>
</evidence>
<dbReference type="Gene3D" id="1.10.150.240">
    <property type="entry name" value="Putative phosphatase, domain 2"/>
    <property type="match status" value="1"/>
</dbReference>
<dbReference type="EC" id="5.4.2.6" evidence="2"/>
<dbReference type="EMBL" id="JBHTOK010000079">
    <property type="protein sequence ID" value="MFD1442094.1"/>
    <property type="molecule type" value="Genomic_DNA"/>
</dbReference>
<keyword evidence="2" id="KW-0413">Isomerase</keyword>
<dbReference type="SFLD" id="SFLDS00003">
    <property type="entry name" value="Haloacid_Dehalogenase"/>
    <property type="match status" value="1"/>
</dbReference>
<dbReference type="CDD" id="cd02598">
    <property type="entry name" value="HAD_BPGM"/>
    <property type="match status" value="1"/>
</dbReference>
<dbReference type="InterPro" id="IPR006439">
    <property type="entry name" value="HAD-SF_hydro_IA"/>
</dbReference>
<dbReference type="GO" id="GO:0008801">
    <property type="term" value="F:beta-phosphoglucomutase activity"/>
    <property type="evidence" value="ECO:0007669"/>
    <property type="project" value="UniProtKB-EC"/>
</dbReference>
<dbReference type="PANTHER" id="PTHR43481:SF4">
    <property type="entry name" value="GLYCEROL-1-PHOSPHATE PHOSPHOHYDROLASE 1-RELATED"/>
    <property type="match status" value="1"/>
</dbReference>
<dbReference type="RefSeq" id="WP_125754901.1">
    <property type="nucleotide sequence ID" value="NZ_JBHTOK010000079.1"/>
</dbReference>
<dbReference type="NCBIfam" id="TIGR01990">
    <property type="entry name" value="bPGM"/>
    <property type="match status" value="1"/>
</dbReference>
<protein>
    <submittedName>
        <fullName evidence="2">Beta-phosphoglucomutase</fullName>
        <ecNumber evidence="2">5.4.2.6</ecNumber>
    </submittedName>
</protein>
<dbReference type="SFLD" id="SFLDF00046">
    <property type="entry name" value="beta-phosphoglucomutase"/>
    <property type="match status" value="1"/>
</dbReference>
<keyword evidence="3" id="KW-1185">Reference proteome</keyword>
<dbReference type="InterPro" id="IPR051806">
    <property type="entry name" value="HAD-like_SPP"/>
</dbReference>
<dbReference type="SUPFAM" id="SSF56784">
    <property type="entry name" value="HAD-like"/>
    <property type="match status" value="1"/>
</dbReference>
<dbReference type="InterPro" id="IPR036412">
    <property type="entry name" value="HAD-like_sf"/>
</dbReference>
<evidence type="ECO:0000256" key="1">
    <source>
        <dbReference type="ARBA" id="ARBA00006171"/>
    </source>
</evidence>
<dbReference type="Pfam" id="PF00702">
    <property type="entry name" value="Hydrolase"/>
    <property type="match status" value="1"/>
</dbReference>